<dbReference type="PANTHER" id="PTHR10067:SF17">
    <property type="entry name" value="PHOSPHATIDYLSERINE DECARBOXYLASE PROENZYME 2"/>
    <property type="match status" value="1"/>
</dbReference>
<dbReference type="Pfam" id="PF02666">
    <property type="entry name" value="PS_Dcarbxylase"/>
    <property type="match status" value="1"/>
</dbReference>
<dbReference type="AlphaFoldDB" id="A0A2G3DUQ8"/>
<dbReference type="InterPro" id="IPR003817">
    <property type="entry name" value="PS_Dcarbxylase"/>
</dbReference>
<dbReference type="Proteomes" id="UP000225889">
    <property type="component" value="Unassembled WGS sequence"/>
</dbReference>
<protein>
    <submittedName>
        <fullName evidence="5">Phosphatidylserine decarboxylase</fullName>
    </submittedName>
</protein>
<dbReference type="PANTHER" id="PTHR10067">
    <property type="entry name" value="PHOSPHATIDYLSERINE DECARBOXYLASE"/>
    <property type="match status" value="1"/>
</dbReference>
<keyword evidence="4" id="KW-0670">Pyruvate</keyword>
<evidence type="ECO:0000256" key="1">
    <source>
        <dbReference type="ARBA" id="ARBA00022793"/>
    </source>
</evidence>
<accession>A0A2G3DUQ8</accession>
<sequence length="272" mass="30358">MSTLNFLYETKLGRIILRPLISKPISDFSGFLLDSKISKALIRPFAKNNNINLDDYILNDIGSFNDFFCRRIKPELRPIDGEPSHLITPCDGLLKVIPIKNGEVFPVKQSIFTIGDLLKDKELADSFEGGYCLVYRLCVNHYHRYSYFETGKKSQDVVIPGVYHTVRPIALEAGPVFVQNAREYTVIDTENFGKCVQMEVGAMLVGRIVNEEPESKEVTRGSEKGHFEYGGSTIIVLVPPDKAVIDEQLLDVSAKGEETPVVLGQQIGTTIS</sequence>
<evidence type="ECO:0000313" key="6">
    <source>
        <dbReference type="Proteomes" id="UP000225889"/>
    </source>
</evidence>
<reference evidence="5 6" key="2">
    <citation type="submission" date="2017-10" db="EMBL/GenBank/DDBJ databases">
        <authorList>
            <person name="Banno H."/>
            <person name="Chua N.-H."/>
        </authorList>
    </citation>
    <scope>NUCLEOTIDE SEQUENCE [LARGE SCALE GENOMIC DNA]</scope>
    <source>
        <strain evidence="5 6">JK626</strain>
    </source>
</reference>
<dbReference type="EMBL" id="PDYF01000017">
    <property type="protein sequence ID" value="PHU34615.1"/>
    <property type="molecule type" value="Genomic_DNA"/>
</dbReference>
<keyword evidence="2" id="KW-0865">Zymogen</keyword>
<proteinExistence type="predicted"/>
<keyword evidence="3" id="KW-0456">Lyase</keyword>
<comment type="caution">
    <text evidence="5">The sequence shown here is derived from an EMBL/GenBank/DDBJ whole genome shotgun (WGS) entry which is preliminary data.</text>
</comment>
<evidence type="ECO:0000256" key="4">
    <source>
        <dbReference type="ARBA" id="ARBA00023317"/>
    </source>
</evidence>
<keyword evidence="1" id="KW-0210">Decarboxylase</keyword>
<dbReference type="GO" id="GO:0004609">
    <property type="term" value="F:phosphatidylserine decarboxylase activity"/>
    <property type="evidence" value="ECO:0007669"/>
    <property type="project" value="InterPro"/>
</dbReference>
<evidence type="ECO:0000256" key="3">
    <source>
        <dbReference type="ARBA" id="ARBA00023239"/>
    </source>
</evidence>
<organism evidence="5 6">
    <name type="scientific">Pseudobutyrivibrio ruminis</name>
    <dbReference type="NCBI Taxonomy" id="46206"/>
    <lineage>
        <taxon>Bacteria</taxon>
        <taxon>Bacillati</taxon>
        <taxon>Bacillota</taxon>
        <taxon>Clostridia</taxon>
        <taxon>Lachnospirales</taxon>
        <taxon>Lachnospiraceae</taxon>
        <taxon>Pseudobutyrivibrio</taxon>
    </lineage>
</organism>
<reference evidence="5 6" key="1">
    <citation type="submission" date="2017-10" db="EMBL/GenBank/DDBJ databases">
        <title>Resolving the taxonomy of Roseburia spp., Eubacterium rectale and Agathobacter spp. through phylogenomic analysis.</title>
        <authorList>
            <person name="Sheridan P.O."/>
            <person name="Walker A.W."/>
            <person name="Duncan S.H."/>
            <person name="Scott K.P."/>
            <person name="Toole P.W.O."/>
            <person name="Luis P."/>
            <person name="Flint H.J."/>
        </authorList>
    </citation>
    <scope>NUCLEOTIDE SEQUENCE [LARGE SCALE GENOMIC DNA]</scope>
    <source>
        <strain evidence="5 6">JK626</strain>
    </source>
</reference>
<evidence type="ECO:0000256" key="2">
    <source>
        <dbReference type="ARBA" id="ARBA00023145"/>
    </source>
</evidence>
<dbReference type="GO" id="GO:0008654">
    <property type="term" value="P:phospholipid biosynthetic process"/>
    <property type="evidence" value="ECO:0007669"/>
    <property type="project" value="InterPro"/>
</dbReference>
<evidence type="ECO:0000313" key="5">
    <source>
        <dbReference type="EMBL" id="PHU34615.1"/>
    </source>
</evidence>
<name>A0A2G3DUQ8_9FIRM</name>
<gene>
    <name evidence="5" type="ORF">CSX01_09360</name>
</gene>